<name>A0AAN1MJ71_9BURK</name>
<dbReference type="AlphaFoldDB" id="A0AAN1MJ71"/>
<dbReference type="Pfam" id="PF11925">
    <property type="entry name" value="DUF3443"/>
    <property type="match status" value="1"/>
</dbReference>
<organism evidence="3 4">
    <name type="scientific">Paraburkholderia hospita</name>
    <dbReference type="NCBI Taxonomy" id="169430"/>
    <lineage>
        <taxon>Bacteria</taxon>
        <taxon>Pseudomonadati</taxon>
        <taxon>Pseudomonadota</taxon>
        <taxon>Betaproteobacteria</taxon>
        <taxon>Burkholderiales</taxon>
        <taxon>Burkholderiaceae</taxon>
        <taxon>Paraburkholderia</taxon>
    </lineage>
</organism>
<evidence type="ECO:0000256" key="2">
    <source>
        <dbReference type="SAM" id="SignalP"/>
    </source>
</evidence>
<feature type="compositionally biased region" description="Low complexity" evidence="1">
    <location>
        <begin position="46"/>
        <end position="100"/>
    </location>
</feature>
<evidence type="ECO:0000256" key="1">
    <source>
        <dbReference type="SAM" id="MobiDB-lite"/>
    </source>
</evidence>
<dbReference type="EMBL" id="CP026105">
    <property type="protein sequence ID" value="AUT69068.1"/>
    <property type="molecule type" value="Genomic_DNA"/>
</dbReference>
<dbReference type="RefSeq" id="WP_090837031.1">
    <property type="nucleotide sequence ID" value="NZ_CADFGJ010000037.1"/>
</dbReference>
<feature type="signal peptide" evidence="2">
    <location>
        <begin position="1"/>
        <end position="26"/>
    </location>
</feature>
<gene>
    <name evidence="3" type="ORF">C2L64_12605</name>
</gene>
<protein>
    <submittedName>
        <fullName evidence="3">DUF3443 domain-containing protein</fullName>
    </submittedName>
</protein>
<accession>A0AAN1MJ71</accession>
<feature type="chain" id="PRO_5042823645" evidence="2">
    <location>
        <begin position="27"/>
        <end position="485"/>
    </location>
</feature>
<feature type="compositionally biased region" description="Polar residues" evidence="1">
    <location>
        <begin position="101"/>
        <end position="110"/>
    </location>
</feature>
<dbReference type="GeneID" id="55529177"/>
<proteinExistence type="predicted"/>
<dbReference type="KEGG" id="phs:C2L64_12605"/>
<keyword evidence="2" id="KW-0732">Signal</keyword>
<evidence type="ECO:0000313" key="4">
    <source>
        <dbReference type="Proteomes" id="UP000236649"/>
    </source>
</evidence>
<feature type="region of interest" description="Disordered" evidence="1">
    <location>
        <begin position="31"/>
        <end position="116"/>
    </location>
</feature>
<dbReference type="PROSITE" id="PS51257">
    <property type="entry name" value="PROKAR_LIPOPROTEIN"/>
    <property type="match status" value="1"/>
</dbReference>
<sequence length="485" mass="49186">MKKLFSHCASSSPLRVVLLAASVALSACGGGGGDDNGSGQPVTNNAPVKPGGTAVAPAGASAPSGASVPSGASAAQPASPPETASTPSAASTPAAVTPASETGTPGNNDTPPAPAAENIVPINVFSDYTDYRVVNMPYVSVTFCVPGKQGASQCATVDHMLLDTGSVGVRVIASALGGAFSSKLPSQTGASNDTTGKAAIAQCALFASGYTWGSTRGADVTIGKKTASGISVQVIGDSTYAAWVPNDCTSRGQSMNTVKDLGANGIVGIGHLAHDYPEAAQSPQVANYYYCPTPWSCTAASVPLDRQTANPVQAFATDNNGTIIRLPALPSMGQASVKGELVFGIGTRDNNALPARPTILVVGDRGDFTTSYKTRAMTSVIDSGSNGLFFPDASLPVQNYWFAPAAVQSLSATAFSNPGDVQSTIPFSIANASTLFDLGYAAHDNLGAPISSMFLWGLPFFYGRDVYTALSGMQAGAQKGPYVAF</sequence>
<evidence type="ECO:0000313" key="3">
    <source>
        <dbReference type="EMBL" id="AUT69068.1"/>
    </source>
</evidence>
<dbReference type="Proteomes" id="UP000236649">
    <property type="component" value="Chromosome 1"/>
</dbReference>
<reference evidence="3 4" key="1">
    <citation type="submission" date="2018-01" db="EMBL/GenBank/DDBJ databases">
        <title>Species boundaries and ecological features among Paraburkholderia terrae DSMZ17804T, P. hospita DSMZ17164T and P. caribensis DSMZ13236T.</title>
        <authorList>
            <person name="Pratama A.A."/>
        </authorList>
    </citation>
    <scope>NUCLEOTIDE SEQUENCE [LARGE SCALE GENOMIC DNA]</scope>
    <source>
        <strain evidence="3 4">DSM 17164</strain>
    </source>
</reference>
<dbReference type="InterPro" id="IPR021847">
    <property type="entry name" value="DUF3443"/>
</dbReference>